<name>A0A2H4U520_METSM</name>
<dbReference type="GO" id="GO:0010181">
    <property type="term" value="F:FMN binding"/>
    <property type="evidence" value="ECO:0007669"/>
    <property type="project" value="InterPro"/>
</dbReference>
<dbReference type="Proteomes" id="UP000232133">
    <property type="component" value="Chromosome"/>
</dbReference>
<accession>A0A2H4U520</accession>
<proteinExistence type="predicted"/>
<sequence length="155" mass="17411">MKTLLVYYSRTQITEKIAKTIQKDLDCDIEEITVGDKYDGTIGYIKGGFDASANRVCEINKVTKNPKDYDLVIIGTPVWAATMATPIYSYLKEYGNQIKNLASFCTCGGSGYEKTLKKIAKITGKTPIATMYLTKNEIENPEENINNFENKINNR</sequence>
<organism evidence="2 3">
    <name type="scientific">Methanobrevibacter smithii</name>
    <dbReference type="NCBI Taxonomy" id="2173"/>
    <lineage>
        <taxon>Archaea</taxon>
        <taxon>Methanobacteriati</taxon>
        <taxon>Methanobacteriota</taxon>
        <taxon>Methanomada group</taxon>
        <taxon>Methanobacteria</taxon>
        <taxon>Methanobacteriales</taxon>
        <taxon>Methanobacteriaceae</taxon>
        <taxon>Methanobrevibacter</taxon>
    </lineage>
</organism>
<dbReference type="InterPro" id="IPR008254">
    <property type="entry name" value="Flavodoxin/NO_synth"/>
</dbReference>
<evidence type="ECO:0000259" key="1">
    <source>
        <dbReference type="Pfam" id="PF12682"/>
    </source>
</evidence>
<dbReference type="GeneID" id="78817129"/>
<reference evidence="2 3" key="1">
    <citation type="submission" date="2016-10" db="EMBL/GenBank/DDBJ databases">
        <authorList>
            <person name="Varghese N."/>
        </authorList>
    </citation>
    <scope>NUCLEOTIDE SEQUENCE [LARGE SCALE GENOMIC DNA]</scope>
    <source>
        <strain evidence="2 3">KB11</strain>
    </source>
</reference>
<evidence type="ECO:0000313" key="2">
    <source>
        <dbReference type="EMBL" id="ATZ59193.1"/>
    </source>
</evidence>
<dbReference type="OMA" id="PVWAGNM"/>
<dbReference type="Pfam" id="PF12682">
    <property type="entry name" value="Flavodoxin_4"/>
    <property type="match status" value="1"/>
</dbReference>
<protein>
    <submittedName>
        <fullName evidence="2">Flavodoxin</fullName>
    </submittedName>
</protein>
<dbReference type="AlphaFoldDB" id="A0A2H4U520"/>
<gene>
    <name evidence="2" type="ORF">BK798_01595</name>
</gene>
<dbReference type="Gene3D" id="3.40.50.360">
    <property type="match status" value="1"/>
</dbReference>
<dbReference type="PANTHER" id="PTHR39201:SF1">
    <property type="entry name" value="FLAVODOXIN-LIKE DOMAIN-CONTAINING PROTEIN"/>
    <property type="match status" value="1"/>
</dbReference>
<dbReference type="EMBL" id="CP017803">
    <property type="protein sequence ID" value="ATZ59193.1"/>
    <property type="molecule type" value="Genomic_DNA"/>
</dbReference>
<dbReference type="SUPFAM" id="SSF52218">
    <property type="entry name" value="Flavoproteins"/>
    <property type="match status" value="1"/>
</dbReference>
<dbReference type="InterPro" id="IPR029039">
    <property type="entry name" value="Flavoprotein-like_sf"/>
</dbReference>
<dbReference type="RefSeq" id="WP_004032253.1">
    <property type="nucleotide sequence ID" value="NZ_AP025586.1"/>
</dbReference>
<feature type="domain" description="Flavodoxin-like" evidence="1">
    <location>
        <begin position="2"/>
        <end position="123"/>
    </location>
</feature>
<dbReference type="PANTHER" id="PTHR39201">
    <property type="entry name" value="EXPORTED PROTEIN-RELATED"/>
    <property type="match status" value="1"/>
</dbReference>
<evidence type="ECO:0000313" key="3">
    <source>
        <dbReference type="Proteomes" id="UP000232133"/>
    </source>
</evidence>